<organism evidence="4 5">
    <name type="scientific">Desulfovibrio subterraneus</name>
    <dbReference type="NCBI Taxonomy" id="2718620"/>
    <lineage>
        <taxon>Bacteria</taxon>
        <taxon>Pseudomonadati</taxon>
        <taxon>Thermodesulfobacteriota</taxon>
        <taxon>Desulfovibrionia</taxon>
        <taxon>Desulfovibrionales</taxon>
        <taxon>Desulfovibrionaceae</taxon>
        <taxon>Desulfovibrio</taxon>
    </lineage>
</organism>
<comment type="caution">
    <text evidence="4">The sequence shown here is derived from an EMBL/GenBank/DDBJ whole genome shotgun (WGS) entry which is preliminary data.</text>
</comment>
<evidence type="ECO:0000256" key="1">
    <source>
        <dbReference type="ARBA" id="ARBA00006484"/>
    </source>
</evidence>
<evidence type="ECO:0000256" key="2">
    <source>
        <dbReference type="ARBA" id="ARBA00023002"/>
    </source>
</evidence>
<feature type="region of interest" description="Disordered" evidence="3">
    <location>
        <begin position="136"/>
        <end position="156"/>
    </location>
</feature>
<dbReference type="Proteomes" id="UP000503840">
    <property type="component" value="Unassembled WGS sequence"/>
</dbReference>
<keyword evidence="2" id="KW-0560">Oxidoreductase</keyword>
<comment type="similarity">
    <text evidence="1">Belongs to the short-chain dehydrogenases/reductases (SDR) family.</text>
</comment>
<proteinExistence type="inferred from homology"/>
<dbReference type="Gene3D" id="3.40.50.720">
    <property type="entry name" value="NAD(P)-binding Rossmann-like Domain"/>
    <property type="match status" value="1"/>
</dbReference>
<dbReference type="Pfam" id="PF13561">
    <property type="entry name" value="adh_short_C2"/>
    <property type="match status" value="1"/>
</dbReference>
<dbReference type="GO" id="GO:0016491">
    <property type="term" value="F:oxidoreductase activity"/>
    <property type="evidence" value="ECO:0007669"/>
    <property type="project" value="UniProtKB-KW"/>
</dbReference>
<protein>
    <submittedName>
        <fullName evidence="4">Short-chain dehydrogenase</fullName>
    </submittedName>
</protein>
<gene>
    <name evidence="4" type="ORF">DSM101010T_33810</name>
</gene>
<dbReference type="InterPro" id="IPR020904">
    <property type="entry name" value="Sc_DH/Rdtase_CS"/>
</dbReference>
<evidence type="ECO:0000313" key="5">
    <source>
        <dbReference type="Proteomes" id="UP000503840"/>
    </source>
</evidence>
<reference evidence="4 5" key="1">
    <citation type="submission" date="2020-05" db="EMBL/GenBank/DDBJ databases">
        <title>Draft genome sequence of Desulfovibrio sp. strain HN2T.</title>
        <authorList>
            <person name="Ueno A."/>
            <person name="Tamazawa S."/>
            <person name="Tamamura S."/>
            <person name="Murakami T."/>
            <person name="Kiyama T."/>
            <person name="Inomata H."/>
            <person name="Amano Y."/>
            <person name="Miyakawa K."/>
            <person name="Tamaki H."/>
            <person name="Naganuma T."/>
            <person name="Kaneko K."/>
        </authorList>
    </citation>
    <scope>NUCLEOTIDE SEQUENCE [LARGE SCALE GENOMIC DNA]</scope>
    <source>
        <strain evidence="4 5">HN2</strain>
    </source>
</reference>
<evidence type="ECO:0000256" key="3">
    <source>
        <dbReference type="SAM" id="MobiDB-lite"/>
    </source>
</evidence>
<dbReference type="PANTHER" id="PTHR24321:SF8">
    <property type="entry name" value="ESTRADIOL 17-BETA-DEHYDROGENASE 8-RELATED"/>
    <property type="match status" value="1"/>
</dbReference>
<dbReference type="PANTHER" id="PTHR24321">
    <property type="entry name" value="DEHYDROGENASES, SHORT CHAIN"/>
    <property type="match status" value="1"/>
</dbReference>
<dbReference type="PROSITE" id="PS00061">
    <property type="entry name" value="ADH_SHORT"/>
    <property type="match status" value="1"/>
</dbReference>
<accession>A0A7J0BMW2</accession>
<dbReference type="PRINTS" id="PR00081">
    <property type="entry name" value="GDHRDH"/>
</dbReference>
<dbReference type="EMBL" id="BLVO01000016">
    <property type="protein sequence ID" value="GFM35016.1"/>
    <property type="molecule type" value="Genomic_DNA"/>
</dbReference>
<dbReference type="AlphaFoldDB" id="A0A7J0BMW2"/>
<evidence type="ECO:0000313" key="4">
    <source>
        <dbReference type="EMBL" id="GFM35016.1"/>
    </source>
</evidence>
<dbReference type="RefSeq" id="WP_174406654.1">
    <property type="nucleotide sequence ID" value="NZ_BLVO01000016.1"/>
</dbReference>
<name>A0A7J0BMW2_9BACT</name>
<dbReference type="InterPro" id="IPR002347">
    <property type="entry name" value="SDR_fam"/>
</dbReference>
<dbReference type="InterPro" id="IPR036291">
    <property type="entry name" value="NAD(P)-bd_dom_sf"/>
</dbReference>
<sequence>MTDHACILGGGCAIGQHLARLLLDEGQSVTITVSAEHRVPALRNTLGLSQEQDDRLRILPLTLENQASVENGLMRIMEGGTPTRVADCMHPHLEGLIAATEPDEAAAYFAAAISARNHILHSLTRAMLAARPALRGQPGRHAHHPEKHTSANGGSKPAVAGRLVYLSSTAAGMPNAGQGFYAAAKSAAEALYRSIGVELAPRGITTAMLRAGYVDAGRGAQYLAAHPEALHNIPLRRALTAQEVAATLHWLLSDAATGINATTITMDGGLTACK</sequence>
<dbReference type="SUPFAM" id="SSF51735">
    <property type="entry name" value="NAD(P)-binding Rossmann-fold domains"/>
    <property type="match status" value="1"/>
</dbReference>
<keyword evidence="5" id="KW-1185">Reference proteome</keyword>